<protein>
    <submittedName>
        <fullName evidence="2">Uncharacterized protein</fullName>
    </submittedName>
</protein>
<comment type="caution">
    <text evidence="2">The sequence shown here is derived from an EMBL/GenBank/DDBJ whole genome shotgun (WGS) entry which is preliminary data.</text>
</comment>
<dbReference type="Proteomes" id="UP000266441">
    <property type="component" value="Unassembled WGS sequence"/>
</dbReference>
<keyword evidence="3" id="KW-1185">Reference proteome</keyword>
<evidence type="ECO:0000313" key="2">
    <source>
        <dbReference type="EMBL" id="RIH65995.1"/>
    </source>
</evidence>
<name>A0A399D1Y8_9BACT</name>
<accession>A0A399D1Y8</accession>
<feature type="transmembrane region" description="Helical" evidence="1">
    <location>
        <begin position="385"/>
        <end position="418"/>
    </location>
</feature>
<sequence>MNRINKATLLLGAISITDVYINSHTFPQEKNEYFAAKQKVTDKLSEKGRPFKSGYFDEKEYEDFAISASSYSKMACRDIFLHVKLEDKYIKDNITDTQTAKLEKCKFEDTYLVFLHSANAVVLTSVVLDDFDLSYDEYQQLCRALHTCFPLLYKDLVVELCTDYYRVMKTYYADTTKVTLKEESLQDASFETHIKCQTLNFSIYNHFIFDSELHSNDSDIHTFFANEECMEKMTESSVNKTKIKYGYTHSFYLFGDSIKRNYYEKLYKLPLFNVLANWATIRAITNEIGDLSDACKNSLKGKFIISSHNKMKKYLLKIEELYAEFDGYSITNNPINYHLIHLYKKAFGEYEHMDRLTKKREQVYSFMATLSNQRIEHSTNFTNAILTIIACVAIFEVIELNILNVTILSVGLLIVYMIRRFIQNKKIKL</sequence>
<keyword evidence="1" id="KW-0472">Membrane</keyword>
<proteinExistence type="predicted"/>
<keyword evidence="1" id="KW-0812">Transmembrane</keyword>
<gene>
    <name evidence="2" type="ORF">D1164_06940</name>
</gene>
<evidence type="ECO:0000256" key="1">
    <source>
        <dbReference type="SAM" id="Phobius"/>
    </source>
</evidence>
<dbReference type="AlphaFoldDB" id="A0A399D1Y8"/>
<evidence type="ECO:0000313" key="3">
    <source>
        <dbReference type="Proteomes" id="UP000266441"/>
    </source>
</evidence>
<dbReference type="EMBL" id="QWET01000004">
    <property type="protein sequence ID" value="RIH65995.1"/>
    <property type="molecule type" value="Genomic_DNA"/>
</dbReference>
<keyword evidence="1" id="KW-1133">Transmembrane helix</keyword>
<organism evidence="2 3">
    <name type="scientific">Mariniphaga sediminis</name>
    <dbReference type="NCBI Taxonomy" id="1628158"/>
    <lineage>
        <taxon>Bacteria</taxon>
        <taxon>Pseudomonadati</taxon>
        <taxon>Bacteroidota</taxon>
        <taxon>Bacteroidia</taxon>
        <taxon>Marinilabiliales</taxon>
        <taxon>Prolixibacteraceae</taxon>
        <taxon>Mariniphaga</taxon>
    </lineage>
</organism>
<dbReference type="RefSeq" id="WP_119349230.1">
    <property type="nucleotide sequence ID" value="NZ_QWET01000004.1"/>
</dbReference>
<reference evidence="2 3" key="1">
    <citation type="journal article" date="2015" name="Int. J. Syst. Evol. Microbiol.">
        <title>Mariniphaga sediminis sp. nov., isolated from coastal sediment.</title>
        <authorList>
            <person name="Wang F.Q."/>
            <person name="Shen Q.Y."/>
            <person name="Chen G.J."/>
            <person name="Du Z.J."/>
        </authorList>
    </citation>
    <scope>NUCLEOTIDE SEQUENCE [LARGE SCALE GENOMIC DNA]</scope>
    <source>
        <strain evidence="2 3">SY21</strain>
    </source>
</reference>